<evidence type="ECO:0000313" key="1">
    <source>
        <dbReference type="EMBL" id="EAR21958.1"/>
    </source>
</evidence>
<dbReference type="EMBL" id="AAOF01000005">
    <property type="protein sequence ID" value="EAR21958.1"/>
    <property type="molecule type" value="Genomic_DNA"/>
</dbReference>
<dbReference type="HOGENOM" id="CLU_3346385_0_0_6"/>
<proteinExistence type="predicted"/>
<keyword evidence="2" id="KW-1185">Reference proteome</keyword>
<accession>A4BQV8</accession>
<protein>
    <submittedName>
        <fullName evidence="1">Uncharacterized protein</fullName>
    </submittedName>
</protein>
<gene>
    <name evidence="1" type="ORF">NB231_06206</name>
</gene>
<sequence length="37" mass="3961">MIGTAIARPINDLFEAALIPLSTLPIGIFQFDAFGLI</sequence>
<name>A4BQV8_9GAMM</name>
<comment type="caution">
    <text evidence="1">The sequence shown here is derived from an EMBL/GenBank/DDBJ whole genome shotgun (WGS) entry which is preliminary data.</text>
</comment>
<reference evidence="1 2" key="1">
    <citation type="submission" date="2006-02" db="EMBL/GenBank/DDBJ databases">
        <authorList>
            <person name="Waterbury J."/>
            <person name="Ferriera S."/>
            <person name="Johnson J."/>
            <person name="Kravitz S."/>
            <person name="Halpern A."/>
            <person name="Remington K."/>
            <person name="Beeson K."/>
            <person name="Tran B."/>
            <person name="Rogers Y.-H."/>
            <person name="Friedman R."/>
            <person name="Venter J.C."/>
        </authorList>
    </citation>
    <scope>NUCLEOTIDE SEQUENCE [LARGE SCALE GENOMIC DNA]</scope>
    <source>
        <strain evidence="1 2">Nb-231</strain>
    </source>
</reference>
<organism evidence="1 2">
    <name type="scientific">Nitrococcus mobilis Nb-231</name>
    <dbReference type="NCBI Taxonomy" id="314278"/>
    <lineage>
        <taxon>Bacteria</taxon>
        <taxon>Pseudomonadati</taxon>
        <taxon>Pseudomonadota</taxon>
        <taxon>Gammaproteobacteria</taxon>
        <taxon>Chromatiales</taxon>
        <taxon>Ectothiorhodospiraceae</taxon>
        <taxon>Nitrococcus</taxon>
    </lineage>
</organism>
<dbReference type="AlphaFoldDB" id="A4BQV8"/>
<evidence type="ECO:0000313" key="2">
    <source>
        <dbReference type="Proteomes" id="UP000003374"/>
    </source>
</evidence>
<dbReference type="Proteomes" id="UP000003374">
    <property type="component" value="Unassembled WGS sequence"/>
</dbReference>